<evidence type="ECO:0000313" key="1">
    <source>
        <dbReference type="Proteomes" id="UP000887580"/>
    </source>
</evidence>
<protein>
    <submittedName>
        <fullName evidence="2">JmjC domain-containing protein</fullName>
    </submittedName>
</protein>
<accession>A0AC35GTY8</accession>
<reference evidence="2" key="1">
    <citation type="submission" date="2022-11" db="UniProtKB">
        <authorList>
            <consortium name="WormBaseParasite"/>
        </authorList>
    </citation>
    <scope>IDENTIFICATION</scope>
</reference>
<dbReference type="WBParaSite" id="PS1159_v2.g8688.t1">
    <property type="protein sequence ID" value="PS1159_v2.g8688.t1"/>
    <property type="gene ID" value="PS1159_v2.g8688"/>
</dbReference>
<proteinExistence type="predicted"/>
<sequence length="976" mass="112350">MTSKEDILKDKQKCFVNDHSQTDYNQHSNLNLNQNQKRPILIPVQSFSKTKNDKNYDSKISGDYGKIGKSQTWNRFSKTSESELETLINESKAKNYWKKNNILNSTTATKSTLSLNIAAYENSTKSSAFKEQIKTKKFEPIKDTTQIFTSSTFAIQDPFKFPRQQSNEGSPSPPKLSHFKASQRLLSPNKVSKNKQKGTKRNMEDSLDESSSRDSFHHEMLPPVLNRGDETVMEVDAQLPLSSSPKETPTKEPPPILEAVHDQHDCGICHQAINTADKKDHFSAGGFKKGDDDKSDEWIQCNCCNRWFHIACAKVEEFETKLIDIYHCSDCIKNSGKSIIMKKNIVPNRYKFWKESEKGKPTQVGTKPWIEKHIAEEASFPELKDHFSAGGFKKDDDDKSDEWIQYCIKNSGKSIIMKKNIVPNRYKFWKDSEKGKPTQVGTKPWIEKHITEEASFPEFSDLKLYENGHDFNNNFNYNEEWRQPLKVLKKEGLNMQLPDGDFTIDTIVDLVGRDEEIQVIDVYMQESNTMSMGAFYDRWKDENRERLYNMLSFEFSHTKLMDVVRAPDLMYKLSWVHRFWPPDGASTEDFIVIPEHVEFKPDVAMFCLLGMGGSYTDFHIDFGGSSVWYHVYKGKKVFYVIEPCKETLAKFVEWTNGPNRSEEFLNKFMPPGLMKRVEINEGETLMIPSGWIHAVYTPVDSIVFGGNFIHELNITRQLQVYDVEQECSYDDHFLFPSFELTNWYAAFEALERFGSFGNDSLSPHVIEGFRDLKEYLKKWVQRDKEQNENYKLPNIFRDTIADLDKMIIQYDKSCRDEAYDPENEKKSSLKIKLKMNGYGSISPKKREKSYDKLPKKDGKYIKNIFKPGKTNSGRTSKPSGWVKESVVGFESEPGPSSNSNKNFFDNFSPEEQKQINAAAKADDGFVKSNGDIIFSSSDDEDIKTSKKKRKLSTKAKDTPKEPKPPKTPKPPKAATK</sequence>
<organism evidence="1 2">
    <name type="scientific">Panagrolaimus sp. PS1159</name>
    <dbReference type="NCBI Taxonomy" id="55785"/>
    <lineage>
        <taxon>Eukaryota</taxon>
        <taxon>Metazoa</taxon>
        <taxon>Ecdysozoa</taxon>
        <taxon>Nematoda</taxon>
        <taxon>Chromadorea</taxon>
        <taxon>Rhabditida</taxon>
        <taxon>Tylenchina</taxon>
        <taxon>Panagrolaimomorpha</taxon>
        <taxon>Panagrolaimoidea</taxon>
        <taxon>Panagrolaimidae</taxon>
        <taxon>Panagrolaimus</taxon>
    </lineage>
</organism>
<evidence type="ECO:0000313" key="2">
    <source>
        <dbReference type="WBParaSite" id="PS1159_v2.g8688.t1"/>
    </source>
</evidence>
<dbReference type="Proteomes" id="UP000887580">
    <property type="component" value="Unplaced"/>
</dbReference>
<name>A0AC35GTY8_9BILA</name>